<keyword evidence="3" id="KW-1185">Reference proteome</keyword>
<evidence type="ECO:0008006" key="4">
    <source>
        <dbReference type="Google" id="ProtNLM"/>
    </source>
</evidence>
<sequence>MLSVGAPPSPAALPHLIRRQRPSPCILLPFGSRVAATVSIPRPGRRRLIPLTALRRGHRSRKLGEGDEDAGWSQVSDEDDEDEDVDESTLPFQEMRQWLRNKPSGFGEGKNYDTRLEDDLWEEIERSRKTQIENLNKLKNKPNMSDDRPKTKEKAPHKAADEAEPGTRVRIWNLPRKKNIHRDLHHAFRGFPGLVSISPAVIGNEKTREPVCRGFAFVCLASKEAANRFVQAYSRKTLCFGKVEKQIACAVINTRGIRDSSEPQEDVSVRFSLSKSLKGGIGLSGASDVDIVSQDSEGRTIEDGSVCIGITEKSDVEDMLSKRTCDGTSTNFEDKENSPGHVTIPVLGCLEHGNEVPWNDLAQKESMPQIRKQRVRTSSSKKATKTDLVQGNKPSLLGSMARLKIKERTVLTGVFSKYSRNVASET</sequence>
<dbReference type="OrthoDB" id="1912879at2759"/>
<evidence type="ECO:0000256" key="1">
    <source>
        <dbReference type="SAM" id="MobiDB-lite"/>
    </source>
</evidence>
<feature type="region of interest" description="Disordered" evidence="1">
    <location>
        <begin position="132"/>
        <end position="164"/>
    </location>
</feature>
<dbReference type="Proteomes" id="UP000734854">
    <property type="component" value="Unassembled WGS sequence"/>
</dbReference>
<reference evidence="2 3" key="1">
    <citation type="submission" date="2020-08" db="EMBL/GenBank/DDBJ databases">
        <title>Plant Genome Project.</title>
        <authorList>
            <person name="Zhang R.-G."/>
        </authorList>
    </citation>
    <scope>NUCLEOTIDE SEQUENCE [LARGE SCALE GENOMIC DNA]</scope>
    <source>
        <tissue evidence="2">Rhizome</tissue>
    </source>
</reference>
<evidence type="ECO:0000313" key="3">
    <source>
        <dbReference type="Proteomes" id="UP000734854"/>
    </source>
</evidence>
<dbReference type="EMBL" id="JACMSC010000001">
    <property type="protein sequence ID" value="KAG6536435.1"/>
    <property type="molecule type" value="Genomic_DNA"/>
</dbReference>
<gene>
    <name evidence="2" type="ORF">ZIOFF_001491</name>
</gene>
<proteinExistence type="predicted"/>
<dbReference type="PANTHER" id="PTHR37200">
    <property type="entry name" value="RNA-BINDING (RRM/RBD/RNP MOTIFS) FAMILY PROTEIN"/>
    <property type="match status" value="1"/>
</dbReference>
<protein>
    <recommendedName>
        <fullName evidence="4">RRM domain-containing protein</fullName>
    </recommendedName>
</protein>
<dbReference type="PANTHER" id="PTHR37200:SF1">
    <property type="entry name" value="RNA-BINDING (RRM_RBD_RNP MOTIFS) FAMILY PROTEIN"/>
    <property type="match status" value="1"/>
</dbReference>
<accession>A0A8J5IJX9</accession>
<evidence type="ECO:0000313" key="2">
    <source>
        <dbReference type="EMBL" id="KAG6536435.1"/>
    </source>
</evidence>
<organism evidence="2 3">
    <name type="scientific">Zingiber officinale</name>
    <name type="common">Ginger</name>
    <name type="synonym">Amomum zingiber</name>
    <dbReference type="NCBI Taxonomy" id="94328"/>
    <lineage>
        <taxon>Eukaryota</taxon>
        <taxon>Viridiplantae</taxon>
        <taxon>Streptophyta</taxon>
        <taxon>Embryophyta</taxon>
        <taxon>Tracheophyta</taxon>
        <taxon>Spermatophyta</taxon>
        <taxon>Magnoliopsida</taxon>
        <taxon>Liliopsida</taxon>
        <taxon>Zingiberales</taxon>
        <taxon>Zingiberaceae</taxon>
        <taxon>Zingiber</taxon>
    </lineage>
</organism>
<feature type="compositionally biased region" description="Acidic residues" evidence="1">
    <location>
        <begin position="66"/>
        <end position="87"/>
    </location>
</feature>
<feature type="compositionally biased region" description="Basic and acidic residues" evidence="1">
    <location>
        <begin position="144"/>
        <end position="164"/>
    </location>
</feature>
<feature type="compositionally biased region" description="Polar residues" evidence="1">
    <location>
        <begin position="376"/>
        <end position="393"/>
    </location>
</feature>
<dbReference type="CDD" id="cd00590">
    <property type="entry name" value="RRM_SF"/>
    <property type="match status" value="1"/>
</dbReference>
<feature type="region of interest" description="Disordered" evidence="1">
    <location>
        <begin position="374"/>
        <end position="393"/>
    </location>
</feature>
<name>A0A8J5IJX9_ZINOF</name>
<feature type="region of interest" description="Disordered" evidence="1">
    <location>
        <begin position="58"/>
        <end position="90"/>
    </location>
</feature>
<comment type="caution">
    <text evidence="2">The sequence shown here is derived from an EMBL/GenBank/DDBJ whole genome shotgun (WGS) entry which is preliminary data.</text>
</comment>
<dbReference type="AlphaFoldDB" id="A0A8J5IJX9"/>